<accession>A0A6L3ZDV1</accession>
<dbReference type="InterPro" id="IPR025667">
    <property type="entry name" value="SprB_repeat"/>
</dbReference>
<proteinExistence type="predicted"/>
<dbReference type="AlphaFoldDB" id="A0A6L3ZDV1"/>
<dbReference type="Gene3D" id="2.60.40.740">
    <property type="match status" value="1"/>
</dbReference>
<organism evidence="1 2">
    <name type="scientific">Phaeocystidibacter marisrubri</name>
    <dbReference type="NCBI Taxonomy" id="1577780"/>
    <lineage>
        <taxon>Bacteria</taxon>
        <taxon>Pseudomonadati</taxon>
        <taxon>Bacteroidota</taxon>
        <taxon>Flavobacteriia</taxon>
        <taxon>Flavobacteriales</taxon>
        <taxon>Phaeocystidibacteraceae</taxon>
        <taxon>Phaeocystidibacter</taxon>
    </lineage>
</organism>
<dbReference type="OrthoDB" id="9805017at2"/>
<gene>
    <name evidence="1" type="ORF">F8C82_10080</name>
</gene>
<keyword evidence="2" id="KW-1185">Reference proteome</keyword>
<sequence length="484" mass="51168">MSERLFPIAFLRQFVAVFVFTTILLAPESGKAQCTTPGPGEVAIEIVFEADGFGTEISWNLQDSATGNLYASVGSGSYNSNNVYGPTALPQHQLCLPTNQTLKLNAFDSFGDGWNGGTFYARYAETQDTAFSYTLASGSTGVAYFQVEPVLKKVSICQGESSPALVIDDTIALDSGQYIYSWEESFDRATWAAAPSWNGDPYSYQPLGSRTDTSYYRRIAIDSAASDTIIDEINLIVPDSLLIDSVLIDSSFCAGVDDGSITLYISGGAPPYSYSWSDNSTAGNRTGLAPGIYSVVVSDQTGCMDSITVEVAAVAPFEANIAIDDSLLCYSDTLAALSLTGFTANANITYLWSTGDTTQSIDSLTAGTYWGRATDTSTGCIASDTITLVQPDTLVIDSIVLSNNVSCYGGSDGSVTVYHTGGTGVVTYTFTGLNTSVVLNDPNALIADDYTVLVTDENGCTSVNTVNITVGNDRQELDGGSIGN</sequence>
<name>A0A6L3ZDV1_9FLAO</name>
<dbReference type="RefSeq" id="WP_151693462.1">
    <property type="nucleotide sequence ID" value="NZ_BMGX01000001.1"/>
</dbReference>
<dbReference type="Proteomes" id="UP000484164">
    <property type="component" value="Unassembled WGS sequence"/>
</dbReference>
<reference evidence="1 2" key="1">
    <citation type="submission" date="2019-10" db="EMBL/GenBank/DDBJ databases">
        <title>Genome sequence of Phaeocystidibacter marisrubri JCM30614 (type strain).</title>
        <authorList>
            <person name="Bowman J.P."/>
        </authorList>
    </citation>
    <scope>NUCLEOTIDE SEQUENCE [LARGE SCALE GENOMIC DNA]</scope>
    <source>
        <strain evidence="1 2">JCM 30614</strain>
    </source>
</reference>
<dbReference type="Pfam" id="PF13573">
    <property type="entry name" value="SprB"/>
    <property type="match status" value="2"/>
</dbReference>
<dbReference type="EMBL" id="WBVQ01000002">
    <property type="protein sequence ID" value="KAB2816033.1"/>
    <property type="molecule type" value="Genomic_DNA"/>
</dbReference>
<comment type="caution">
    <text evidence="1">The sequence shown here is derived from an EMBL/GenBank/DDBJ whole genome shotgun (WGS) entry which is preliminary data.</text>
</comment>
<evidence type="ECO:0000313" key="1">
    <source>
        <dbReference type="EMBL" id="KAB2816033.1"/>
    </source>
</evidence>
<evidence type="ECO:0008006" key="3">
    <source>
        <dbReference type="Google" id="ProtNLM"/>
    </source>
</evidence>
<evidence type="ECO:0000313" key="2">
    <source>
        <dbReference type="Proteomes" id="UP000484164"/>
    </source>
</evidence>
<protein>
    <recommendedName>
        <fullName evidence="3">SprB repeat-containing protein</fullName>
    </recommendedName>
</protein>